<name>A0ABQ8DDD1_BRANA</name>
<evidence type="ECO:0000256" key="1">
    <source>
        <dbReference type="SAM" id="MobiDB-lite"/>
    </source>
</evidence>
<proteinExistence type="predicted"/>
<dbReference type="Proteomes" id="UP000824890">
    <property type="component" value="Unassembled WGS sequence"/>
</dbReference>
<sequence length="82" mass="9097">MNHRGHASPKKKPNSGKRLTSSLITFLRNEVFPSIIRKNSLSLSTSLVSLKPPSNFLEFSGRQNLSEQATSPTTSRKIHLPP</sequence>
<accession>A0ABQ8DDD1</accession>
<evidence type="ECO:0000313" key="2">
    <source>
        <dbReference type="EMBL" id="KAH0926485.1"/>
    </source>
</evidence>
<organism evidence="2 3">
    <name type="scientific">Brassica napus</name>
    <name type="common">Rape</name>
    <dbReference type="NCBI Taxonomy" id="3708"/>
    <lineage>
        <taxon>Eukaryota</taxon>
        <taxon>Viridiplantae</taxon>
        <taxon>Streptophyta</taxon>
        <taxon>Embryophyta</taxon>
        <taxon>Tracheophyta</taxon>
        <taxon>Spermatophyta</taxon>
        <taxon>Magnoliopsida</taxon>
        <taxon>eudicotyledons</taxon>
        <taxon>Gunneridae</taxon>
        <taxon>Pentapetalae</taxon>
        <taxon>rosids</taxon>
        <taxon>malvids</taxon>
        <taxon>Brassicales</taxon>
        <taxon>Brassicaceae</taxon>
        <taxon>Brassiceae</taxon>
        <taxon>Brassica</taxon>
    </lineage>
</organism>
<reference evidence="2 3" key="1">
    <citation type="submission" date="2021-05" db="EMBL/GenBank/DDBJ databases">
        <title>Genome Assembly of Synthetic Allotetraploid Brassica napus Reveals Homoeologous Exchanges between Subgenomes.</title>
        <authorList>
            <person name="Davis J.T."/>
        </authorList>
    </citation>
    <scope>NUCLEOTIDE SEQUENCE [LARGE SCALE GENOMIC DNA]</scope>
    <source>
        <strain evidence="3">cv. Da-Ae</strain>
        <tissue evidence="2">Seedling</tissue>
    </source>
</reference>
<dbReference type="EMBL" id="JAGKQM010000005">
    <property type="protein sequence ID" value="KAH0926485.1"/>
    <property type="molecule type" value="Genomic_DNA"/>
</dbReference>
<comment type="caution">
    <text evidence="2">The sequence shown here is derived from an EMBL/GenBank/DDBJ whole genome shotgun (WGS) entry which is preliminary data.</text>
</comment>
<gene>
    <name evidence="2" type="ORF">HID58_018741</name>
</gene>
<protein>
    <submittedName>
        <fullName evidence="2">Uncharacterized protein</fullName>
    </submittedName>
</protein>
<keyword evidence="3" id="KW-1185">Reference proteome</keyword>
<evidence type="ECO:0000313" key="3">
    <source>
        <dbReference type="Proteomes" id="UP000824890"/>
    </source>
</evidence>
<feature type="region of interest" description="Disordered" evidence="1">
    <location>
        <begin position="61"/>
        <end position="82"/>
    </location>
</feature>
<feature type="compositionally biased region" description="Polar residues" evidence="1">
    <location>
        <begin position="61"/>
        <end position="75"/>
    </location>
</feature>